<dbReference type="Proteomes" id="UP000639643">
    <property type="component" value="Unassembled WGS sequence"/>
</dbReference>
<sequence length="66" mass="7696">MMHNSGDWELLVPDPKKVREEELREEQRHFLQALIVKHRAEKTLKRTRAEVAKEDVANETGGADEE</sequence>
<organism evidence="1 2">
    <name type="scientific">Colletotrichum musicola</name>
    <dbReference type="NCBI Taxonomy" id="2175873"/>
    <lineage>
        <taxon>Eukaryota</taxon>
        <taxon>Fungi</taxon>
        <taxon>Dikarya</taxon>
        <taxon>Ascomycota</taxon>
        <taxon>Pezizomycotina</taxon>
        <taxon>Sordariomycetes</taxon>
        <taxon>Hypocreomycetidae</taxon>
        <taxon>Glomerellales</taxon>
        <taxon>Glomerellaceae</taxon>
        <taxon>Colletotrichum</taxon>
        <taxon>Colletotrichum orchidearum species complex</taxon>
    </lineage>
</organism>
<accession>A0A8H6NX67</accession>
<reference evidence="1" key="1">
    <citation type="journal article" date="2020" name="Phytopathology">
        <title>Genome Sequence Resources of Colletotrichum truncatum, C. plurivorum, C. musicola, and C. sojae: Four Species Pathogenic to Soybean (Glycine max).</title>
        <authorList>
            <person name="Rogerio F."/>
            <person name="Boufleur T.R."/>
            <person name="Ciampi-Guillardi M."/>
            <person name="Sukno S.A."/>
            <person name="Thon M.R."/>
            <person name="Massola Junior N.S."/>
            <person name="Baroncelli R."/>
        </authorList>
    </citation>
    <scope>NUCLEOTIDE SEQUENCE</scope>
    <source>
        <strain evidence="1">LFN0074</strain>
    </source>
</reference>
<dbReference type="EMBL" id="WIGM01000025">
    <property type="protein sequence ID" value="KAF6844074.1"/>
    <property type="molecule type" value="Genomic_DNA"/>
</dbReference>
<proteinExistence type="predicted"/>
<evidence type="ECO:0000313" key="1">
    <source>
        <dbReference type="EMBL" id="KAF6844074.1"/>
    </source>
</evidence>
<evidence type="ECO:0000313" key="2">
    <source>
        <dbReference type="Proteomes" id="UP000639643"/>
    </source>
</evidence>
<name>A0A8H6NX67_9PEZI</name>
<protein>
    <submittedName>
        <fullName evidence="1">Uncharacterized protein</fullName>
    </submittedName>
</protein>
<keyword evidence="2" id="KW-1185">Reference proteome</keyword>
<gene>
    <name evidence="1" type="ORF">CMUS01_01487</name>
</gene>
<dbReference type="AlphaFoldDB" id="A0A8H6NX67"/>
<comment type="caution">
    <text evidence="1">The sequence shown here is derived from an EMBL/GenBank/DDBJ whole genome shotgun (WGS) entry which is preliminary data.</text>
</comment>